<gene>
    <name evidence="1" type="ORF">EXIGLDRAFT_406877</name>
</gene>
<sequence>MSGFAKFCHEQGGDTFRHGTRPRCLLVPRGVLLRQDEQVADSPTSRAARRPPFLLLLSRRPWVLHAIIRAMDIYGSAIRLTMLLRSLRWRTRLASTPSPRAVVTNYLLVRLGWLVSHLVANERMRARLGCTASVGPLRRPRAHARYTCGGRPSVIARTRRYAHLDE</sequence>
<dbReference type="Proteomes" id="UP000077266">
    <property type="component" value="Unassembled WGS sequence"/>
</dbReference>
<evidence type="ECO:0000313" key="1">
    <source>
        <dbReference type="EMBL" id="KZV80702.1"/>
    </source>
</evidence>
<dbReference type="EMBL" id="KV426457">
    <property type="protein sequence ID" value="KZV80702.1"/>
    <property type="molecule type" value="Genomic_DNA"/>
</dbReference>
<reference evidence="1 2" key="1">
    <citation type="journal article" date="2016" name="Mol. Biol. Evol.">
        <title>Comparative Genomics of Early-Diverging Mushroom-Forming Fungi Provides Insights into the Origins of Lignocellulose Decay Capabilities.</title>
        <authorList>
            <person name="Nagy L.G."/>
            <person name="Riley R."/>
            <person name="Tritt A."/>
            <person name="Adam C."/>
            <person name="Daum C."/>
            <person name="Floudas D."/>
            <person name="Sun H."/>
            <person name="Yadav J.S."/>
            <person name="Pangilinan J."/>
            <person name="Larsson K.H."/>
            <person name="Matsuura K."/>
            <person name="Barry K."/>
            <person name="Labutti K."/>
            <person name="Kuo R."/>
            <person name="Ohm R.A."/>
            <person name="Bhattacharya S.S."/>
            <person name="Shirouzu T."/>
            <person name="Yoshinaga Y."/>
            <person name="Martin F.M."/>
            <person name="Grigoriev I.V."/>
            <person name="Hibbett D.S."/>
        </authorList>
    </citation>
    <scope>NUCLEOTIDE SEQUENCE [LARGE SCALE GENOMIC DNA]</scope>
    <source>
        <strain evidence="1 2">HHB12029</strain>
    </source>
</reference>
<proteinExistence type="predicted"/>
<organism evidence="1 2">
    <name type="scientific">Exidia glandulosa HHB12029</name>
    <dbReference type="NCBI Taxonomy" id="1314781"/>
    <lineage>
        <taxon>Eukaryota</taxon>
        <taxon>Fungi</taxon>
        <taxon>Dikarya</taxon>
        <taxon>Basidiomycota</taxon>
        <taxon>Agaricomycotina</taxon>
        <taxon>Agaricomycetes</taxon>
        <taxon>Auriculariales</taxon>
        <taxon>Exidiaceae</taxon>
        <taxon>Exidia</taxon>
    </lineage>
</organism>
<dbReference type="InParanoid" id="A0A165BI98"/>
<evidence type="ECO:0000313" key="2">
    <source>
        <dbReference type="Proteomes" id="UP000077266"/>
    </source>
</evidence>
<dbReference type="AlphaFoldDB" id="A0A165BI98"/>
<name>A0A165BI98_EXIGL</name>
<protein>
    <submittedName>
        <fullName evidence="1">Uncharacterized protein</fullName>
    </submittedName>
</protein>
<keyword evidence="2" id="KW-1185">Reference proteome</keyword>
<accession>A0A165BI98</accession>